<feature type="chain" id="PRO_5001947413" description="Cytochrome c domain-containing protein" evidence="1">
    <location>
        <begin position="23"/>
        <end position="123"/>
    </location>
</feature>
<proteinExistence type="predicted"/>
<keyword evidence="3" id="KW-1185">Reference proteome</keyword>
<name>A0A098S019_9BACT</name>
<keyword evidence="1" id="KW-0732">Signal</keyword>
<gene>
    <name evidence="2" type="ORF">IX84_24030</name>
</gene>
<dbReference type="RefSeq" id="WP_044226387.1">
    <property type="nucleotide sequence ID" value="NZ_JBKAGJ010000002.1"/>
</dbReference>
<dbReference type="EMBL" id="JPOS01000083">
    <property type="protein sequence ID" value="KGE85719.1"/>
    <property type="molecule type" value="Genomic_DNA"/>
</dbReference>
<evidence type="ECO:0000313" key="3">
    <source>
        <dbReference type="Proteomes" id="UP000029736"/>
    </source>
</evidence>
<evidence type="ECO:0000313" key="2">
    <source>
        <dbReference type="EMBL" id="KGE85719.1"/>
    </source>
</evidence>
<comment type="caution">
    <text evidence="2">The sequence shown here is derived from an EMBL/GenBank/DDBJ whole genome shotgun (WGS) entry which is preliminary data.</text>
</comment>
<reference evidence="2 3" key="1">
    <citation type="journal article" date="2014" name="Int. J. Syst. Evol. Microbiol.">
        <title>Phaeodactylibacter xiamenensis gen. nov., sp. nov., a member of the family Saprospiraceae isolated from the marine alga Phaeodactylum tricornutum.</title>
        <authorList>
            <person name="Chen Z.Jr."/>
            <person name="Lei X."/>
            <person name="Lai Q."/>
            <person name="Li Y."/>
            <person name="Zhang B."/>
            <person name="Zhang J."/>
            <person name="Zhang H."/>
            <person name="Yang L."/>
            <person name="Zheng W."/>
            <person name="Tian Y."/>
            <person name="Yu Z."/>
            <person name="Xu H.Jr."/>
            <person name="Zheng T."/>
        </authorList>
    </citation>
    <scope>NUCLEOTIDE SEQUENCE [LARGE SCALE GENOMIC DNA]</scope>
    <source>
        <strain evidence="2 3">KD52</strain>
    </source>
</reference>
<dbReference type="Proteomes" id="UP000029736">
    <property type="component" value="Unassembled WGS sequence"/>
</dbReference>
<protein>
    <recommendedName>
        <fullName evidence="4">Cytochrome c domain-containing protein</fullName>
    </recommendedName>
</protein>
<evidence type="ECO:0008006" key="4">
    <source>
        <dbReference type="Google" id="ProtNLM"/>
    </source>
</evidence>
<evidence type="ECO:0000256" key="1">
    <source>
        <dbReference type="SAM" id="SignalP"/>
    </source>
</evidence>
<dbReference type="AlphaFoldDB" id="A0A098S019"/>
<feature type="signal peptide" evidence="1">
    <location>
        <begin position="1"/>
        <end position="22"/>
    </location>
</feature>
<organism evidence="2 3">
    <name type="scientific">Phaeodactylibacter xiamenensis</name>
    <dbReference type="NCBI Taxonomy" id="1524460"/>
    <lineage>
        <taxon>Bacteria</taxon>
        <taxon>Pseudomonadati</taxon>
        <taxon>Bacteroidota</taxon>
        <taxon>Saprospiria</taxon>
        <taxon>Saprospirales</taxon>
        <taxon>Haliscomenobacteraceae</taxon>
        <taxon>Phaeodactylibacter</taxon>
    </lineage>
</organism>
<dbReference type="OrthoDB" id="1524066at2"/>
<accession>A0A098S019</accession>
<sequence length="123" mass="13214">MKNCLIALAAIMSLLAVLPGCYYDVEEELYPNTGCDTLDVGYATTIAPIIEDNCLNCHSAAANFGNVTLEGHNNLKTYADNGQLLGVIRHESGFPAMPQGAPQLVDCTIEKIEKWVNDGAPDN</sequence>
<dbReference type="STRING" id="1524460.IX84_24030"/>